<keyword evidence="2" id="KW-0732">Signal</keyword>
<feature type="region of interest" description="Disordered" evidence="1">
    <location>
        <begin position="52"/>
        <end position="83"/>
    </location>
</feature>
<dbReference type="PROSITE" id="PS51724">
    <property type="entry name" value="SPOR"/>
    <property type="match status" value="1"/>
</dbReference>
<dbReference type="OrthoDB" id="9153162at2"/>
<reference evidence="4 5" key="1">
    <citation type="submission" date="2019-07" db="EMBL/GenBank/DDBJ databases">
        <title>Tepidimonas alkaliphilus YIM 72238 draft genome.</title>
        <authorList>
            <person name="Da Costa M.S."/>
            <person name="Froufe H.J.C."/>
            <person name="Egas C."/>
            <person name="Albuquerque L."/>
        </authorList>
    </citation>
    <scope>NUCLEOTIDE SEQUENCE [LARGE SCALE GENOMIC DNA]</scope>
    <source>
        <strain evidence="4 5">YIM 72238</strain>
    </source>
</reference>
<protein>
    <recommendedName>
        <fullName evidence="3">SPOR domain-containing protein</fullName>
    </recommendedName>
</protein>
<feature type="chain" id="PRO_5021753300" description="SPOR domain-containing protein" evidence="2">
    <location>
        <begin position="18"/>
        <end position="255"/>
    </location>
</feature>
<name>A0A554WBN1_9BURK</name>
<accession>A0A554WBN1</accession>
<keyword evidence="5" id="KW-1185">Reference proteome</keyword>
<evidence type="ECO:0000256" key="1">
    <source>
        <dbReference type="SAM" id="MobiDB-lite"/>
    </source>
</evidence>
<dbReference type="SUPFAM" id="SSF110997">
    <property type="entry name" value="Sporulation related repeat"/>
    <property type="match status" value="1"/>
</dbReference>
<dbReference type="AlphaFoldDB" id="A0A554WBN1"/>
<evidence type="ECO:0000259" key="3">
    <source>
        <dbReference type="PROSITE" id="PS51724"/>
    </source>
</evidence>
<dbReference type="InterPro" id="IPR036680">
    <property type="entry name" value="SPOR-like_sf"/>
</dbReference>
<proteinExistence type="predicted"/>
<evidence type="ECO:0000313" key="4">
    <source>
        <dbReference type="EMBL" id="TSE20988.1"/>
    </source>
</evidence>
<gene>
    <name evidence="4" type="ORF">Talka_00651</name>
</gene>
<feature type="compositionally biased region" description="Low complexity" evidence="1">
    <location>
        <begin position="65"/>
        <end position="83"/>
    </location>
</feature>
<dbReference type="InterPro" id="IPR007730">
    <property type="entry name" value="SPOR-like_dom"/>
</dbReference>
<evidence type="ECO:0000256" key="2">
    <source>
        <dbReference type="SAM" id="SignalP"/>
    </source>
</evidence>
<feature type="domain" description="SPOR" evidence="3">
    <location>
        <begin position="142"/>
        <end position="218"/>
    </location>
</feature>
<sequence length="255" mass="27116">MLRALVLVLLLANAALAAWQAGWLDPWLSRHEPRREPERLAQQLEPQRLRLLNSPGAPTQPPPTQQASSPTAEGPVAADADPVDSAEAAWPLAPTAAAAGAASREPRRCWQLPALPPAQAQALRRAAETQAGLQGRHTESVSRQPSRWLVYIGPLADPAALAARRAALRQAGLDQRLVEAPGVGPGVALGTYSTEEAARKALAEAQQRGVRDARVVRERPASELLTLRWPDLTAAEIAALREALGPAARQLAACP</sequence>
<dbReference type="RefSeq" id="WP_143889684.1">
    <property type="nucleotide sequence ID" value="NZ_VJNB01000002.1"/>
</dbReference>
<evidence type="ECO:0000313" key="5">
    <source>
        <dbReference type="Proteomes" id="UP000315736"/>
    </source>
</evidence>
<feature type="signal peptide" evidence="2">
    <location>
        <begin position="1"/>
        <end position="17"/>
    </location>
</feature>
<dbReference type="Proteomes" id="UP000315736">
    <property type="component" value="Unassembled WGS sequence"/>
</dbReference>
<comment type="caution">
    <text evidence="4">The sequence shown here is derived from an EMBL/GenBank/DDBJ whole genome shotgun (WGS) entry which is preliminary data.</text>
</comment>
<dbReference type="EMBL" id="VJNB01000002">
    <property type="protein sequence ID" value="TSE20988.1"/>
    <property type="molecule type" value="Genomic_DNA"/>
</dbReference>
<dbReference type="GO" id="GO:0042834">
    <property type="term" value="F:peptidoglycan binding"/>
    <property type="evidence" value="ECO:0007669"/>
    <property type="project" value="InterPro"/>
</dbReference>
<organism evidence="4 5">
    <name type="scientific">Tepidimonas alkaliphilus</name>
    <dbReference type="NCBI Taxonomy" id="2588942"/>
    <lineage>
        <taxon>Bacteria</taxon>
        <taxon>Pseudomonadati</taxon>
        <taxon>Pseudomonadota</taxon>
        <taxon>Betaproteobacteria</taxon>
        <taxon>Burkholderiales</taxon>
        <taxon>Tepidimonas</taxon>
    </lineage>
</organism>